<keyword evidence="1" id="KW-0812">Transmembrane</keyword>
<sequence>MPRMSRPNETEQDEKHIFMQAEDVRAMVIEAQDSPTGLTIRRTWIDGTLDLDFLTMAGPLALVGCHLPEELTLRHAQIGTIDLSSTNVWGVRAEGLRTRNFEMTHARCGDKFDLDHAQIDGTLQLGGTSVGSFTAYGLKVTGSFMARELYARPGWRGGCALHLDNVDIGGDLVLDDAMITGLAGPAITANSAKVGGVFSAENAIIRGDSDALFLLEADIGALDLRDTVLRGALCTDGARIRSEVKLGGIDAVSREADATIRMVDTTIGAGLLLTGLVRGRAGQAVSLHRTTVGASLTIREADIDADSGKAALEISNCDVGSELTIRPDVLLNRGDGLELDLFSTKTVRALGLEAEDLVSADAFTVTVRGLSYPDAPEDTDAWLTMLRDHTFGYEAEPYQQLAAVHRAAGHEHTARRVLIAQQDDLRHRGDPGNRLWHWFLGVTLGYGYRPSRAVIGLLVTFLLALCLVWTTNAYNGLTPAKDRPANSCSPVNRISLAADLAIPLVKLGGTPRCELANGPAGQWATGAGWVVQILGWSFATLSVAGFTGLVRKS</sequence>
<keyword evidence="1" id="KW-0472">Membrane</keyword>
<evidence type="ECO:0000256" key="1">
    <source>
        <dbReference type="SAM" id="Phobius"/>
    </source>
</evidence>
<accession>A0A1W2FLC9</accession>
<keyword evidence="1" id="KW-1133">Transmembrane helix</keyword>
<keyword evidence="3" id="KW-1185">Reference proteome</keyword>
<reference evidence="3" key="1">
    <citation type="submission" date="2017-04" db="EMBL/GenBank/DDBJ databases">
        <authorList>
            <person name="Varghese N."/>
            <person name="Submissions S."/>
        </authorList>
    </citation>
    <scope>NUCLEOTIDE SEQUENCE [LARGE SCALE GENOMIC DNA]</scope>
    <source>
        <strain evidence="3">DSM 44073</strain>
    </source>
</reference>
<organism evidence="2 3">
    <name type="scientific">Lentzea albidocapillata</name>
    <dbReference type="NCBI Taxonomy" id="40571"/>
    <lineage>
        <taxon>Bacteria</taxon>
        <taxon>Bacillati</taxon>
        <taxon>Actinomycetota</taxon>
        <taxon>Actinomycetes</taxon>
        <taxon>Pseudonocardiales</taxon>
        <taxon>Pseudonocardiaceae</taxon>
        <taxon>Lentzea</taxon>
    </lineage>
</organism>
<evidence type="ECO:0000313" key="2">
    <source>
        <dbReference type="EMBL" id="SMD22751.1"/>
    </source>
</evidence>
<proteinExistence type="predicted"/>
<name>A0A1W2FLC9_9PSEU</name>
<dbReference type="Proteomes" id="UP000192840">
    <property type="component" value="Unassembled WGS sequence"/>
</dbReference>
<dbReference type="AlphaFoldDB" id="A0A1W2FLC9"/>
<feature type="transmembrane region" description="Helical" evidence="1">
    <location>
        <begin position="529"/>
        <end position="550"/>
    </location>
</feature>
<dbReference type="eggNOG" id="COG3210">
    <property type="taxonomic scope" value="Bacteria"/>
</dbReference>
<dbReference type="EMBL" id="FWYC01000017">
    <property type="protein sequence ID" value="SMD22751.1"/>
    <property type="molecule type" value="Genomic_DNA"/>
</dbReference>
<dbReference type="STRING" id="40571.SAMN05660733_06979"/>
<protein>
    <submittedName>
        <fullName evidence="2">Uncharacterized protein</fullName>
    </submittedName>
</protein>
<feature type="transmembrane region" description="Helical" evidence="1">
    <location>
        <begin position="453"/>
        <end position="474"/>
    </location>
</feature>
<gene>
    <name evidence="2" type="ORF">SAMN05660733_06979</name>
</gene>
<evidence type="ECO:0000313" key="3">
    <source>
        <dbReference type="Proteomes" id="UP000192840"/>
    </source>
</evidence>